<evidence type="ECO:0000256" key="3">
    <source>
        <dbReference type="ARBA" id="ARBA00022741"/>
    </source>
</evidence>
<dbReference type="Pfam" id="PF26305">
    <property type="entry name" value="CD_NTase_C"/>
    <property type="match status" value="1"/>
</dbReference>
<feature type="domain" description="cGAS/DncV-like nucleotidyltransferase C-terminal helical" evidence="5">
    <location>
        <begin position="235"/>
        <end position="331"/>
    </location>
</feature>
<evidence type="ECO:0000259" key="5">
    <source>
        <dbReference type="Pfam" id="PF26305"/>
    </source>
</evidence>
<proteinExistence type="predicted"/>
<keyword evidence="4" id="KW-0051">Antiviral defense</keyword>
<keyword evidence="3" id="KW-0547">Nucleotide-binding</keyword>
<keyword evidence="1" id="KW-0808">Transferase</keyword>
<evidence type="ECO:0000313" key="6">
    <source>
        <dbReference type="EMBL" id="MDV0841424.1"/>
    </source>
</evidence>
<keyword evidence="2" id="KW-0548">Nucleotidyltransferase</keyword>
<gene>
    <name evidence="6" type="ORF">RZP41_09105</name>
</gene>
<evidence type="ECO:0000256" key="2">
    <source>
        <dbReference type="ARBA" id="ARBA00022695"/>
    </source>
</evidence>
<dbReference type="Proteomes" id="UP001284547">
    <property type="component" value="Unassembled WGS sequence"/>
</dbReference>
<reference evidence="6" key="1">
    <citation type="submission" date="2023-10" db="EMBL/GenBank/DDBJ databases">
        <title>Surveillance and assessment of the effects of hospital wastewater treatment on clearance of pathogenic bacterial and antimicrobial resistance genes.</title>
        <authorList>
            <person name="Wu Y."/>
        </authorList>
    </citation>
    <scope>NUCLEOTIDE SEQUENCE</scope>
    <source>
        <strain evidence="6">23-M-SRM-33-1</strain>
    </source>
</reference>
<evidence type="ECO:0000256" key="1">
    <source>
        <dbReference type="ARBA" id="ARBA00022679"/>
    </source>
</evidence>
<dbReference type="InterPro" id="IPR058909">
    <property type="entry name" value="CD_NTase_C"/>
</dbReference>
<comment type="caution">
    <text evidence="6">The sequence shown here is derived from an EMBL/GenBank/DDBJ whole genome shotgun (WGS) entry which is preliminary data.</text>
</comment>
<evidence type="ECO:0000256" key="4">
    <source>
        <dbReference type="ARBA" id="ARBA00023118"/>
    </source>
</evidence>
<protein>
    <recommendedName>
        <fullName evidence="5">cGAS/DncV-like nucleotidyltransferase C-terminal helical domain-containing protein</fullName>
    </recommendedName>
</protein>
<evidence type="ECO:0000313" key="7">
    <source>
        <dbReference type="Proteomes" id="UP001284547"/>
    </source>
</evidence>
<sequence length="375" mass="42704">MADNFSSRIERLKTRRKGINEIFAMDRGLESREILLAKSLQQEAWESMASGKSATRYALGAMQEVDPVYTRVSIETGKRIENQLSNRLERKEISASFRLQGSVPLNIHIKGVSDVDILTIDEQLFIFSNEGSKANSYVLSKKKAVDVLQILREEIEDSLRAAFPAAKIDTENSKAVKITGGSLARDVDVVPAVWWNNARYQDTGNEVDRGVAILNKRDNQRIYNTPFLHINYIESRCNTTLGGLRKSIRLLKNIKADAHEENIEINLSSFDIASIMYHADMGNLLKGHFYELAILSETQRWLDWLWHNFDEAKKLEVPDGTRKIFDTDEKKGELLKLSLLVDDILKAVHNEMNAIFHKDSIDEGMRDYLSNSKVD</sequence>
<dbReference type="EMBL" id="JAWHZD010000004">
    <property type="protein sequence ID" value="MDV0841424.1"/>
    <property type="molecule type" value="Genomic_DNA"/>
</dbReference>
<accession>A0AAW8XJX2</accession>
<dbReference type="RefSeq" id="WP_316941292.1">
    <property type="nucleotide sequence ID" value="NZ_JAWHZD010000004.1"/>
</dbReference>
<organism evidence="6 7">
    <name type="scientific">Klebsiella quasipneumoniae subsp. quasipneumoniae</name>
    <dbReference type="NCBI Taxonomy" id="1667327"/>
    <lineage>
        <taxon>Bacteria</taxon>
        <taxon>Pseudomonadati</taxon>
        <taxon>Pseudomonadota</taxon>
        <taxon>Gammaproteobacteria</taxon>
        <taxon>Enterobacterales</taxon>
        <taxon>Enterobacteriaceae</taxon>
        <taxon>Klebsiella/Raoultella group</taxon>
        <taxon>Klebsiella</taxon>
        <taxon>Klebsiella pneumoniae complex</taxon>
    </lineage>
</organism>
<name>A0AAW8XJX2_9ENTR</name>
<dbReference type="AlphaFoldDB" id="A0AAW8XJX2"/>